<gene>
    <name evidence="6" type="ORF">SAMN05444266_11175</name>
</gene>
<dbReference type="NCBIfam" id="TIGR02937">
    <property type="entry name" value="sigma70-ECF"/>
    <property type="match status" value="1"/>
</dbReference>
<evidence type="ECO:0000256" key="3">
    <source>
        <dbReference type="ARBA" id="ARBA00023082"/>
    </source>
</evidence>
<evidence type="ECO:0000256" key="4">
    <source>
        <dbReference type="ARBA" id="ARBA00023163"/>
    </source>
</evidence>
<dbReference type="InterPro" id="IPR013324">
    <property type="entry name" value="RNA_pol_sigma_r3/r4-like"/>
</dbReference>
<sequence>MMQEDASIWRSFCEGDEGSFRDLYSKYYSYLFVWGCKWLDGESAFVKDCLHDFFIYLWEKKGNLSREVHVPRYLLTSFKRRVIEQWGKERRLTNIADLIDVSEEADREVEMFDARYALIQSALQSLTPSQREVIELRFIHHMSLQEIATLKNASLRTVYNLTHRAIAQLRATVGKKNIFFLW</sequence>
<proteinExistence type="inferred from homology"/>
<dbReference type="Proteomes" id="UP000184420">
    <property type="component" value="Unassembled WGS sequence"/>
</dbReference>
<dbReference type="Gene3D" id="1.10.10.10">
    <property type="entry name" value="Winged helix-like DNA-binding domain superfamily/Winged helix DNA-binding domain"/>
    <property type="match status" value="1"/>
</dbReference>
<dbReference type="InterPro" id="IPR013249">
    <property type="entry name" value="RNA_pol_sigma70_r4_t2"/>
</dbReference>
<evidence type="ECO:0000256" key="1">
    <source>
        <dbReference type="ARBA" id="ARBA00010641"/>
    </source>
</evidence>
<organism evidence="6 7">
    <name type="scientific">Chitinophaga jiangningensis</name>
    <dbReference type="NCBI Taxonomy" id="1419482"/>
    <lineage>
        <taxon>Bacteria</taxon>
        <taxon>Pseudomonadati</taxon>
        <taxon>Bacteroidota</taxon>
        <taxon>Chitinophagia</taxon>
        <taxon>Chitinophagales</taxon>
        <taxon>Chitinophagaceae</taxon>
        <taxon>Chitinophaga</taxon>
    </lineage>
</organism>
<dbReference type="RefSeq" id="WP_073086666.1">
    <property type="nucleotide sequence ID" value="NZ_FRBL01000011.1"/>
</dbReference>
<keyword evidence="2" id="KW-0805">Transcription regulation</keyword>
<keyword evidence="7" id="KW-1185">Reference proteome</keyword>
<dbReference type="InterPro" id="IPR014284">
    <property type="entry name" value="RNA_pol_sigma-70_dom"/>
</dbReference>
<dbReference type="Pfam" id="PF08281">
    <property type="entry name" value="Sigma70_r4_2"/>
    <property type="match status" value="1"/>
</dbReference>
<dbReference type="PANTHER" id="PTHR43133">
    <property type="entry name" value="RNA POLYMERASE ECF-TYPE SIGMA FACTO"/>
    <property type="match status" value="1"/>
</dbReference>
<accession>A0A1M7LPM5</accession>
<name>A0A1M7LPM5_9BACT</name>
<dbReference type="GO" id="GO:0006352">
    <property type="term" value="P:DNA-templated transcription initiation"/>
    <property type="evidence" value="ECO:0007669"/>
    <property type="project" value="InterPro"/>
</dbReference>
<protein>
    <submittedName>
        <fullName evidence="6">RNA polymerase sigma factor, sigma-70 family</fullName>
    </submittedName>
</protein>
<dbReference type="EMBL" id="FRBL01000011">
    <property type="protein sequence ID" value="SHM80146.1"/>
    <property type="molecule type" value="Genomic_DNA"/>
</dbReference>
<dbReference type="GO" id="GO:0016987">
    <property type="term" value="F:sigma factor activity"/>
    <property type="evidence" value="ECO:0007669"/>
    <property type="project" value="UniProtKB-KW"/>
</dbReference>
<keyword evidence="4" id="KW-0804">Transcription</keyword>
<dbReference type="PANTHER" id="PTHR43133:SF46">
    <property type="entry name" value="RNA POLYMERASE SIGMA-70 FACTOR ECF SUBFAMILY"/>
    <property type="match status" value="1"/>
</dbReference>
<dbReference type="GO" id="GO:0003677">
    <property type="term" value="F:DNA binding"/>
    <property type="evidence" value="ECO:0007669"/>
    <property type="project" value="InterPro"/>
</dbReference>
<dbReference type="InterPro" id="IPR039425">
    <property type="entry name" value="RNA_pol_sigma-70-like"/>
</dbReference>
<evidence type="ECO:0000259" key="5">
    <source>
        <dbReference type="Pfam" id="PF08281"/>
    </source>
</evidence>
<dbReference type="Gene3D" id="1.10.1740.10">
    <property type="match status" value="1"/>
</dbReference>
<dbReference type="CDD" id="cd06171">
    <property type="entry name" value="Sigma70_r4"/>
    <property type="match status" value="1"/>
</dbReference>
<dbReference type="InterPro" id="IPR036388">
    <property type="entry name" value="WH-like_DNA-bd_sf"/>
</dbReference>
<reference evidence="6 7" key="1">
    <citation type="submission" date="2016-11" db="EMBL/GenBank/DDBJ databases">
        <authorList>
            <person name="Jaros S."/>
            <person name="Januszkiewicz K."/>
            <person name="Wedrychowicz H."/>
        </authorList>
    </citation>
    <scope>NUCLEOTIDE SEQUENCE [LARGE SCALE GENOMIC DNA]</scope>
    <source>
        <strain evidence="6 7">DSM 27406</strain>
    </source>
</reference>
<dbReference type="STRING" id="1419482.SAMN05444266_11175"/>
<dbReference type="SUPFAM" id="SSF88946">
    <property type="entry name" value="Sigma2 domain of RNA polymerase sigma factors"/>
    <property type="match status" value="1"/>
</dbReference>
<dbReference type="AlphaFoldDB" id="A0A1M7LPM5"/>
<feature type="domain" description="RNA polymerase sigma factor 70 region 4 type 2" evidence="5">
    <location>
        <begin position="118"/>
        <end position="169"/>
    </location>
</feature>
<evidence type="ECO:0000313" key="6">
    <source>
        <dbReference type="EMBL" id="SHM80146.1"/>
    </source>
</evidence>
<dbReference type="SUPFAM" id="SSF88659">
    <property type="entry name" value="Sigma3 and sigma4 domains of RNA polymerase sigma factors"/>
    <property type="match status" value="1"/>
</dbReference>
<dbReference type="OrthoDB" id="9150024at2"/>
<evidence type="ECO:0000256" key="2">
    <source>
        <dbReference type="ARBA" id="ARBA00023015"/>
    </source>
</evidence>
<evidence type="ECO:0000313" key="7">
    <source>
        <dbReference type="Proteomes" id="UP000184420"/>
    </source>
</evidence>
<dbReference type="InterPro" id="IPR013325">
    <property type="entry name" value="RNA_pol_sigma_r2"/>
</dbReference>
<keyword evidence="3" id="KW-0731">Sigma factor</keyword>
<comment type="similarity">
    <text evidence="1">Belongs to the sigma-70 factor family. ECF subfamily.</text>
</comment>